<protein>
    <submittedName>
        <fullName evidence="1">Uncharacterized protein</fullName>
    </submittedName>
</protein>
<proteinExistence type="predicted"/>
<name>A0ACD4CY86_9HYPH</name>
<organism evidence="1 2">
    <name type="scientific">Phyllobacterium zundukense</name>
    <dbReference type="NCBI Taxonomy" id="1867719"/>
    <lineage>
        <taxon>Bacteria</taxon>
        <taxon>Pseudomonadati</taxon>
        <taxon>Pseudomonadota</taxon>
        <taxon>Alphaproteobacteria</taxon>
        <taxon>Hyphomicrobiales</taxon>
        <taxon>Phyllobacteriaceae</taxon>
        <taxon>Phyllobacterium</taxon>
    </lineage>
</organism>
<evidence type="ECO:0000313" key="2">
    <source>
        <dbReference type="Proteomes" id="UP001061991"/>
    </source>
</evidence>
<evidence type="ECO:0000313" key="1">
    <source>
        <dbReference type="EMBL" id="UXN58572.1"/>
    </source>
</evidence>
<reference evidence="1" key="1">
    <citation type="submission" date="2022-09" db="EMBL/GenBank/DDBJ databases">
        <title>Interaction between co-microsymbionts with complementary sets of symbiotic genes in legume-rhizobium systems.</title>
        <authorList>
            <person name="Safronova V."/>
            <person name="Sazanova A."/>
            <person name="Afonin A."/>
            <person name="Chirak E."/>
        </authorList>
    </citation>
    <scope>NUCLEOTIDE SEQUENCE</scope>
    <source>
        <strain evidence="1">A18/3m</strain>
    </source>
</reference>
<dbReference type="Proteomes" id="UP001061991">
    <property type="component" value="Plasmid p_unnamed1"/>
</dbReference>
<gene>
    <name evidence="1" type="ORF">N8E88_11185</name>
</gene>
<keyword evidence="1" id="KW-0614">Plasmid</keyword>
<accession>A0ACD4CY86</accession>
<sequence>MFIKPLVFITVIGLSSLPLTAYAEGYFYEYNPSGGIPFTDRAPDHLDIHDNEGYGDHNFLNFGQQWEKPSATVVGKTSARHRVSMSPKQQ</sequence>
<keyword evidence="2" id="KW-1185">Reference proteome</keyword>
<dbReference type="EMBL" id="CP104972">
    <property type="protein sequence ID" value="UXN58572.1"/>
    <property type="molecule type" value="Genomic_DNA"/>
</dbReference>
<geneLocation type="plasmid" evidence="1 2">
    <name>p_unnamed1</name>
</geneLocation>